<reference evidence="15" key="2">
    <citation type="submission" date="2021-04" db="EMBL/GenBank/DDBJ databases">
        <authorList>
            <person name="Podell S."/>
        </authorList>
    </citation>
    <scope>NUCLEOTIDE SEQUENCE</scope>
    <source>
        <strain evidence="15">Hildebrandi</strain>
    </source>
</reference>
<dbReference type="GO" id="GO:0070813">
    <property type="term" value="P:hydrogen sulfide metabolic process"/>
    <property type="evidence" value="ECO:0007669"/>
    <property type="project" value="TreeGrafter"/>
</dbReference>
<dbReference type="GO" id="GO:0016787">
    <property type="term" value="F:hydrolase activity"/>
    <property type="evidence" value="ECO:0007669"/>
    <property type="project" value="UniProtKB-KW"/>
</dbReference>
<keyword evidence="7" id="KW-0007">Acetylation</keyword>
<evidence type="ECO:0000256" key="1">
    <source>
        <dbReference type="ARBA" id="ARBA00001954"/>
    </source>
</evidence>
<dbReference type="SMART" id="SM00849">
    <property type="entry name" value="Lactamase_B"/>
    <property type="match status" value="1"/>
</dbReference>
<keyword evidence="9" id="KW-0408">Iron</keyword>
<dbReference type="GO" id="GO:0050313">
    <property type="term" value="F:sulfur dioxygenase activity"/>
    <property type="evidence" value="ECO:0007669"/>
    <property type="project" value="UniProtKB-EC"/>
</dbReference>
<keyword evidence="15" id="KW-0378">Hydrolase</keyword>
<dbReference type="PANTHER" id="PTHR43084:SF1">
    <property type="entry name" value="PERSULFIDE DIOXYGENASE ETHE1, MITOCHONDRIAL"/>
    <property type="match status" value="1"/>
</dbReference>
<evidence type="ECO:0000256" key="13">
    <source>
        <dbReference type="ARBA" id="ARBA00077964"/>
    </source>
</evidence>
<comment type="subcellular location">
    <subcellularLocation>
        <location evidence="2">Mitochondrion</location>
    </subcellularLocation>
</comment>
<gene>
    <name evidence="15" type="ORF">IV203_038171</name>
</gene>
<evidence type="ECO:0000256" key="8">
    <source>
        <dbReference type="ARBA" id="ARBA00023002"/>
    </source>
</evidence>
<evidence type="ECO:0000256" key="2">
    <source>
        <dbReference type="ARBA" id="ARBA00004173"/>
    </source>
</evidence>
<keyword evidence="6" id="KW-0223">Dioxygenase</keyword>
<keyword evidence="10" id="KW-0496">Mitochondrion</keyword>
<keyword evidence="4" id="KW-0479">Metal-binding</keyword>
<keyword evidence="8" id="KW-0560">Oxidoreductase</keyword>
<comment type="caution">
    <text evidence="15">The sequence shown here is derived from an EMBL/GenBank/DDBJ whole genome shotgun (WGS) entry which is preliminary data.</text>
</comment>
<dbReference type="GO" id="GO:0006749">
    <property type="term" value="P:glutathione metabolic process"/>
    <property type="evidence" value="ECO:0007669"/>
    <property type="project" value="InterPro"/>
</dbReference>
<dbReference type="Pfam" id="PF00753">
    <property type="entry name" value="Lactamase_B"/>
    <property type="match status" value="1"/>
</dbReference>
<comment type="catalytic activity">
    <reaction evidence="11">
        <text>S-sulfanylglutathione + O2 + H2O = sulfite + glutathione + 2 H(+)</text>
        <dbReference type="Rhea" id="RHEA:12981"/>
        <dbReference type="ChEBI" id="CHEBI:15377"/>
        <dbReference type="ChEBI" id="CHEBI:15378"/>
        <dbReference type="ChEBI" id="CHEBI:15379"/>
        <dbReference type="ChEBI" id="CHEBI:17359"/>
        <dbReference type="ChEBI" id="CHEBI:57925"/>
        <dbReference type="ChEBI" id="CHEBI:58905"/>
        <dbReference type="EC" id="1.13.11.18"/>
    </reaction>
</comment>
<accession>A0A9K3LND7</accession>
<keyword evidence="5" id="KW-0809">Transit peptide</keyword>
<evidence type="ECO:0000256" key="5">
    <source>
        <dbReference type="ARBA" id="ARBA00022946"/>
    </source>
</evidence>
<evidence type="ECO:0000313" key="15">
    <source>
        <dbReference type="EMBL" id="KAG7364968.1"/>
    </source>
</evidence>
<comment type="similarity">
    <text evidence="3">Belongs to the metallo-beta-lactamase superfamily. Glyoxalase II family.</text>
</comment>
<name>A0A9K3LND7_9STRA</name>
<sequence length="335" mass="36822">MHDHRTFLENPAALFCLILLDLQPEMLCRTRPLLLLLSHHKVSSTTRISSSLFQQAFYETPKNFFCSSDRSTTSSSRLFSSSSTDSNNINMAKGGSIVRASDKIGIKQLFDDDSSTYTYLLWDPDTKDAVVVDPVDIQVDRDITAANELGLNLVYGVNTHAHADHITGTWLLKQKIKGLQSVISEASKAKADIHIHHGDRIVFGSRYIEARATPGHTEGCLSYVADDQSFVLTGDALLIMGCGRTDFQGGSAETLYESVHSQIFSLPDGTIVYPAHDYKGRTQSSVGDEKENNPRLGSGKTKAEYVEIMANLNLNYPKHIDVAVPANLRCGAPDV</sequence>
<dbReference type="FunFam" id="3.60.15.10:FF:000013">
    <property type="entry name" value="Persulfide dioxygenase ETHE1, mitochondrial"/>
    <property type="match status" value="1"/>
</dbReference>
<organism evidence="15 16">
    <name type="scientific">Nitzschia inconspicua</name>
    <dbReference type="NCBI Taxonomy" id="303405"/>
    <lineage>
        <taxon>Eukaryota</taxon>
        <taxon>Sar</taxon>
        <taxon>Stramenopiles</taxon>
        <taxon>Ochrophyta</taxon>
        <taxon>Bacillariophyta</taxon>
        <taxon>Bacillariophyceae</taxon>
        <taxon>Bacillariophycidae</taxon>
        <taxon>Bacillariales</taxon>
        <taxon>Bacillariaceae</taxon>
        <taxon>Nitzschia</taxon>
    </lineage>
</organism>
<protein>
    <recommendedName>
        <fullName evidence="12">persulfide dioxygenase</fullName>
        <ecNumber evidence="12">1.13.11.18</ecNumber>
    </recommendedName>
    <alternativeName>
        <fullName evidence="13">Sulfur dioxygenase ETHE1</fullName>
    </alternativeName>
</protein>
<dbReference type="PANTHER" id="PTHR43084">
    <property type="entry name" value="PERSULFIDE DIOXYGENASE ETHE1"/>
    <property type="match status" value="1"/>
</dbReference>
<keyword evidence="16" id="KW-1185">Reference proteome</keyword>
<dbReference type="GO" id="GO:0005739">
    <property type="term" value="C:mitochondrion"/>
    <property type="evidence" value="ECO:0007669"/>
    <property type="project" value="UniProtKB-SubCell"/>
</dbReference>
<dbReference type="InterPro" id="IPR051682">
    <property type="entry name" value="Mito_Persulfide_Diox"/>
</dbReference>
<dbReference type="OrthoDB" id="449487at2759"/>
<evidence type="ECO:0000256" key="6">
    <source>
        <dbReference type="ARBA" id="ARBA00022964"/>
    </source>
</evidence>
<evidence type="ECO:0000313" key="16">
    <source>
        <dbReference type="Proteomes" id="UP000693970"/>
    </source>
</evidence>
<reference evidence="15" key="1">
    <citation type="journal article" date="2021" name="Sci. Rep.">
        <title>Diploid genomic architecture of Nitzschia inconspicua, an elite biomass production diatom.</title>
        <authorList>
            <person name="Oliver A."/>
            <person name="Podell S."/>
            <person name="Pinowska A."/>
            <person name="Traller J.C."/>
            <person name="Smith S.R."/>
            <person name="McClure R."/>
            <person name="Beliaev A."/>
            <person name="Bohutskyi P."/>
            <person name="Hill E.A."/>
            <person name="Rabines A."/>
            <person name="Zheng H."/>
            <person name="Allen L.Z."/>
            <person name="Kuo A."/>
            <person name="Grigoriev I.V."/>
            <person name="Allen A.E."/>
            <person name="Hazlebeck D."/>
            <person name="Allen E.E."/>
        </authorList>
    </citation>
    <scope>NUCLEOTIDE SEQUENCE</scope>
    <source>
        <strain evidence="15">Hildebrandi</strain>
    </source>
</reference>
<evidence type="ECO:0000256" key="3">
    <source>
        <dbReference type="ARBA" id="ARBA00006759"/>
    </source>
</evidence>
<evidence type="ECO:0000259" key="14">
    <source>
        <dbReference type="SMART" id="SM00849"/>
    </source>
</evidence>
<proteinExistence type="inferred from homology"/>
<evidence type="ECO:0000256" key="11">
    <source>
        <dbReference type="ARBA" id="ARBA00050990"/>
    </source>
</evidence>
<evidence type="ECO:0000256" key="4">
    <source>
        <dbReference type="ARBA" id="ARBA00022723"/>
    </source>
</evidence>
<dbReference type="InterPro" id="IPR001279">
    <property type="entry name" value="Metallo-B-lactamas"/>
</dbReference>
<dbReference type="EC" id="1.13.11.18" evidence="12"/>
<dbReference type="Proteomes" id="UP000693970">
    <property type="component" value="Unassembled WGS sequence"/>
</dbReference>
<feature type="domain" description="Metallo-beta-lactamase" evidence="14">
    <location>
        <begin position="115"/>
        <end position="276"/>
    </location>
</feature>
<evidence type="ECO:0000256" key="7">
    <source>
        <dbReference type="ARBA" id="ARBA00022990"/>
    </source>
</evidence>
<dbReference type="AlphaFoldDB" id="A0A9K3LND7"/>
<evidence type="ECO:0000256" key="12">
    <source>
        <dbReference type="ARBA" id="ARBA00066686"/>
    </source>
</evidence>
<dbReference type="GO" id="GO:0046872">
    <property type="term" value="F:metal ion binding"/>
    <property type="evidence" value="ECO:0007669"/>
    <property type="project" value="UniProtKB-KW"/>
</dbReference>
<evidence type="ECO:0000256" key="10">
    <source>
        <dbReference type="ARBA" id="ARBA00023128"/>
    </source>
</evidence>
<evidence type="ECO:0000256" key="9">
    <source>
        <dbReference type="ARBA" id="ARBA00023004"/>
    </source>
</evidence>
<dbReference type="EMBL" id="JAGRRH010000009">
    <property type="protein sequence ID" value="KAG7364968.1"/>
    <property type="molecule type" value="Genomic_DNA"/>
</dbReference>
<dbReference type="InterPro" id="IPR044528">
    <property type="entry name" value="POD-like_MBL-fold"/>
</dbReference>
<dbReference type="CDD" id="cd07724">
    <property type="entry name" value="POD-like_MBL-fold"/>
    <property type="match status" value="1"/>
</dbReference>
<comment type="cofactor">
    <cofactor evidence="1">
        <name>Fe(2+)</name>
        <dbReference type="ChEBI" id="CHEBI:29033"/>
    </cofactor>
</comment>